<dbReference type="RefSeq" id="WP_030433549.1">
    <property type="nucleotide sequence ID" value="NZ_JOEF01000045.1"/>
</dbReference>
<dbReference type="SUPFAM" id="SSF51905">
    <property type="entry name" value="FAD/NAD(P)-binding domain"/>
    <property type="match status" value="1"/>
</dbReference>
<dbReference type="AlphaFoldDB" id="A0A1G9Y5Z5"/>
<dbReference type="STRING" id="211114.SAMN04489726_4622"/>
<evidence type="ECO:0000256" key="2">
    <source>
        <dbReference type="ARBA" id="ARBA00023033"/>
    </source>
</evidence>
<dbReference type="Pfam" id="PF01494">
    <property type="entry name" value="FAD_binding_3"/>
    <property type="match status" value="1"/>
</dbReference>
<organism evidence="5 6">
    <name type="scientific">Allokutzneria albata</name>
    <name type="common">Kibdelosporangium albatum</name>
    <dbReference type="NCBI Taxonomy" id="211114"/>
    <lineage>
        <taxon>Bacteria</taxon>
        <taxon>Bacillati</taxon>
        <taxon>Actinomycetota</taxon>
        <taxon>Actinomycetes</taxon>
        <taxon>Pseudonocardiales</taxon>
        <taxon>Pseudonocardiaceae</taxon>
        <taxon>Allokutzneria</taxon>
    </lineage>
</organism>
<accession>A0A1G9Y5Z5</accession>
<reference evidence="5 6" key="1">
    <citation type="submission" date="2016-10" db="EMBL/GenBank/DDBJ databases">
        <authorList>
            <person name="de Groot N.N."/>
        </authorList>
    </citation>
    <scope>NUCLEOTIDE SEQUENCE [LARGE SCALE GENOMIC DNA]</scope>
    <source>
        <strain evidence="5 6">DSM 44149</strain>
    </source>
</reference>
<evidence type="ECO:0000256" key="1">
    <source>
        <dbReference type="ARBA" id="ARBA00023002"/>
    </source>
</evidence>
<dbReference type="PANTHER" id="PTHR13789">
    <property type="entry name" value="MONOOXYGENASE"/>
    <property type="match status" value="1"/>
</dbReference>
<keyword evidence="1" id="KW-0560">Oxidoreductase</keyword>
<name>A0A1G9Y5Z5_ALLAB</name>
<keyword evidence="6" id="KW-1185">Reference proteome</keyword>
<dbReference type="OrthoDB" id="9782160at2"/>
<dbReference type="PRINTS" id="PR00420">
    <property type="entry name" value="RNGMNOXGNASE"/>
</dbReference>
<feature type="region of interest" description="Disordered" evidence="3">
    <location>
        <begin position="350"/>
        <end position="375"/>
    </location>
</feature>
<proteinExistence type="predicted"/>
<evidence type="ECO:0000259" key="4">
    <source>
        <dbReference type="Pfam" id="PF01494"/>
    </source>
</evidence>
<keyword evidence="2" id="KW-0503">Monooxygenase</keyword>
<evidence type="ECO:0000313" key="5">
    <source>
        <dbReference type="EMBL" id="SDN04478.1"/>
    </source>
</evidence>
<dbReference type="InterPro" id="IPR050493">
    <property type="entry name" value="FAD-dep_Monooxygenase_BioMet"/>
</dbReference>
<dbReference type="EMBL" id="LT629701">
    <property type="protein sequence ID" value="SDN04478.1"/>
    <property type="molecule type" value="Genomic_DNA"/>
</dbReference>
<feature type="domain" description="FAD-binding" evidence="4">
    <location>
        <begin position="5"/>
        <end position="349"/>
    </location>
</feature>
<sequence>MINNAAIIGGGIAGAVAALALQKAGIEAVVYEAYPTGADDVGAFLTIMHNGMDALAAVDAADLVAEVSSAACGVEIYSGSGQKLGEQPYDQNGSTISPRTLRRSELYRVLHDEVSRRGIRVEHGKRLVSAAPSRGDRVTATFADGSTSAAADVLIGADGIKSTTRSIIDPAAPAPRYTGLNVIYGYAPVWPELEPGVYRFFHSKAAFGCITIADHPADSQDQTWWFTRVPAPELTADELASMMGNDWRERARSFFTEDTTPVADIIASTSDTVLGNNVYDLPSTPRWHTQHMVLVGDAAHAASPALAQGASMASEDAVTLARCLRDLPREDAFHVYESLRRPRVERLVASSAERDASRIRPARTQPQTDTDVAAAERRREAERVWLLDHHIEWDAPVTNITTPAAP</sequence>
<gene>
    <name evidence="5" type="ORF">SAMN04489726_4622</name>
</gene>
<evidence type="ECO:0000256" key="3">
    <source>
        <dbReference type="SAM" id="MobiDB-lite"/>
    </source>
</evidence>
<dbReference type="PANTHER" id="PTHR13789:SF309">
    <property type="entry name" value="PUTATIVE (AFU_ORTHOLOGUE AFUA_6G14510)-RELATED"/>
    <property type="match status" value="1"/>
</dbReference>
<dbReference type="Gene3D" id="3.50.50.60">
    <property type="entry name" value="FAD/NAD(P)-binding domain"/>
    <property type="match status" value="1"/>
</dbReference>
<evidence type="ECO:0000313" key="6">
    <source>
        <dbReference type="Proteomes" id="UP000183376"/>
    </source>
</evidence>
<protein>
    <submittedName>
        <fullName evidence="5">2-polyprenyl-6-methoxyphenol hydroxylase</fullName>
    </submittedName>
</protein>
<dbReference type="GO" id="GO:0071949">
    <property type="term" value="F:FAD binding"/>
    <property type="evidence" value="ECO:0007669"/>
    <property type="project" value="InterPro"/>
</dbReference>
<dbReference type="Proteomes" id="UP000183376">
    <property type="component" value="Chromosome I"/>
</dbReference>
<dbReference type="GO" id="GO:0004497">
    <property type="term" value="F:monooxygenase activity"/>
    <property type="evidence" value="ECO:0007669"/>
    <property type="project" value="UniProtKB-KW"/>
</dbReference>
<dbReference type="InterPro" id="IPR002938">
    <property type="entry name" value="FAD-bd"/>
</dbReference>
<dbReference type="InterPro" id="IPR036188">
    <property type="entry name" value="FAD/NAD-bd_sf"/>
</dbReference>